<keyword evidence="1" id="KW-1133">Transmembrane helix</keyword>
<evidence type="ECO:0000313" key="3">
    <source>
        <dbReference type="EMBL" id="QIB75620.1"/>
    </source>
</evidence>
<name>A0A482T1H2_9EURY</name>
<evidence type="ECO:0000259" key="2">
    <source>
        <dbReference type="Pfam" id="PF07790"/>
    </source>
</evidence>
<keyword evidence="1" id="KW-0812">Transmembrane</keyword>
<evidence type="ECO:0000313" key="6">
    <source>
        <dbReference type="Proteomes" id="UP000465846"/>
    </source>
</evidence>
<gene>
    <name evidence="4" type="ORF">ELS19_18790</name>
    <name evidence="3" type="ORF">G3I44_15765</name>
</gene>
<feature type="transmembrane region" description="Helical" evidence="1">
    <location>
        <begin position="12"/>
        <end position="34"/>
    </location>
</feature>
<evidence type="ECO:0000313" key="4">
    <source>
        <dbReference type="EMBL" id="RYJ08550.1"/>
    </source>
</evidence>
<dbReference type="GeneID" id="9988972"/>
<evidence type="ECO:0000256" key="1">
    <source>
        <dbReference type="SAM" id="Phobius"/>
    </source>
</evidence>
<feature type="domain" description="Archaeal Type IV pilin N-terminal" evidence="2">
    <location>
        <begin position="11"/>
        <end position="80"/>
    </location>
</feature>
<proteinExistence type="predicted"/>
<reference evidence="3 6" key="2">
    <citation type="submission" date="2020-02" db="EMBL/GenBank/DDBJ databases">
        <title>Whole genome sequence of Halogeometricum borinquense strain wsp4.</title>
        <authorList>
            <person name="Verma D.K."/>
            <person name="Gopal K."/>
            <person name="Prasad E.S."/>
        </authorList>
    </citation>
    <scope>NUCLEOTIDE SEQUENCE [LARGE SCALE GENOMIC DNA]</scope>
    <source>
        <strain evidence="3">Wsp4</strain>
        <strain evidence="6">wsp4</strain>
    </source>
</reference>
<organism evidence="4 5">
    <name type="scientific">Halogeometricum borinquense</name>
    <dbReference type="NCBI Taxonomy" id="60847"/>
    <lineage>
        <taxon>Archaea</taxon>
        <taxon>Methanobacteriati</taxon>
        <taxon>Methanobacteriota</taxon>
        <taxon>Stenosarchaea group</taxon>
        <taxon>Halobacteria</taxon>
        <taxon>Halobacteriales</taxon>
        <taxon>Haloferacaceae</taxon>
        <taxon>Halogeometricum</taxon>
    </lineage>
</organism>
<accession>A0A482T1H2</accession>
<keyword evidence="1" id="KW-0472">Membrane</keyword>
<dbReference type="Proteomes" id="UP000465846">
    <property type="component" value="Chromosome"/>
</dbReference>
<dbReference type="EMBL" id="CP048739">
    <property type="protein sequence ID" value="QIB75620.1"/>
    <property type="molecule type" value="Genomic_DNA"/>
</dbReference>
<sequence>MRRENRAATSPIGVVLMVGVVVILASSLAVYFWGVADEQTPAPQISVSHSLVEDDGEQTIAVTFDAGSAVQTDQLYVIGSKKLDIGGSPDSDAPATEAYASKREKFTESSGSNPPQVGIGETWEAAETVYLDPEGSVDGVTVSIYWNTQPVQGVNPGTVEGAEAYKIAEFTVSTAHD</sequence>
<evidence type="ECO:0000313" key="5">
    <source>
        <dbReference type="Proteomes" id="UP000294028"/>
    </source>
</evidence>
<dbReference type="Pfam" id="PF07790">
    <property type="entry name" value="Pilin_N"/>
    <property type="match status" value="1"/>
</dbReference>
<dbReference type="EMBL" id="RZHH01000003">
    <property type="protein sequence ID" value="RYJ08550.1"/>
    <property type="molecule type" value="Genomic_DNA"/>
</dbReference>
<protein>
    <submittedName>
        <fullName evidence="4">Type IV pilin</fullName>
    </submittedName>
</protein>
<reference evidence="4 5" key="1">
    <citation type="submission" date="2018-12" db="EMBL/GenBank/DDBJ databases">
        <title>Genome analysis provides insights into bioremediation potentialities of Halogeometricum borinquense strain N11.</title>
        <authorList>
            <person name="Najjari A."/>
            <person name="Youssef N."/>
            <person name="Fhoula I."/>
            <person name="Ben Dhia O."/>
            <person name="Mahjoubi M."/>
            <person name="Ouzari H.I."/>
            <person name="Cherif A."/>
        </authorList>
    </citation>
    <scope>NUCLEOTIDE SEQUENCE [LARGE SCALE GENOMIC DNA]</scope>
    <source>
        <strain evidence="4 5">N11</strain>
    </source>
</reference>
<dbReference type="RefSeq" id="WP_081457885.1">
    <property type="nucleotide sequence ID" value="NZ_CP048739.1"/>
</dbReference>
<dbReference type="InterPro" id="IPR012859">
    <property type="entry name" value="Pilin_N_archaeal"/>
</dbReference>
<dbReference type="AlphaFoldDB" id="A0A482T1H2"/>
<dbReference type="Proteomes" id="UP000294028">
    <property type="component" value="Unassembled WGS sequence"/>
</dbReference>